<feature type="compositionally biased region" description="Acidic residues" evidence="15">
    <location>
        <begin position="52"/>
        <end position="61"/>
    </location>
</feature>
<dbReference type="InterPro" id="IPR001660">
    <property type="entry name" value="SAM"/>
</dbReference>
<dbReference type="Gene3D" id="3.30.60.20">
    <property type="match status" value="2"/>
</dbReference>
<dbReference type="EMBL" id="CAXLJM020000049">
    <property type="protein sequence ID" value="CAL8114052.1"/>
    <property type="molecule type" value="Genomic_DNA"/>
</dbReference>
<evidence type="ECO:0000256" key="4">
    <source>
        <dbReference type="ARBA" id="ARBA00009280"/>
    </source>
</evidence>
<dbReference type="PROSITE" id="PS50146">
    <property type="entry name" value="DAGK"/>
    <property type="match status" value="1"/>
</dbReference>
<dbReference type="InterPro" id="IPR002219">
    <property type="entry name" value="PKC_DAG/PE"/>
</dbReference>
<dbReference type="PROSITE" id="PS00479">
    <property type="entry name" value="ZF_DAG_PE_1"/>
    <property type="match status" value="1"/>
</dbReference>
<accession>A0ABP1R256</accession>
<feature type="domain" description="Phorbol-ester/DAG-type" evidence="17">
    <location>
        <begin position="267"/>
        <end position="318"/>
    </location>
</feature>
<evidence type="ECO:0000256" key="3">
    <source>
        <dbReference type="ARBA" id="ARBA00004496"/>
    </source>
</evidence>
<keyword evidence="10 14" id="KW-0547">Nucleotide-binding</keyword>
<evidence type="ECO:0000256" key="1">
    <source>
        <dbReference type="ARBA" id="ARBA00001383"/>
    </source>
</evidence>
<feature type="domain" description="PH" evidence="16">
    <location>
        <begin position="85"/>
        <end position="178"/>
    </location>
</feature>
<evidence type="ECO:0000256" key="10">
    <source>
        <dbReference type="ARBA" id="ARBA00022741"/>
    </source>
</evidence>
<dbReference type="Gene3D" id="2.60.200.40">
    <property type="match status" value="1"/>
</dbReference>
<dbReference type="InterPro" id="IPR011993">
    <property type="entry name" value="PH-like_dom_sf"/>
</dbReference>
<evidence type="ECO:0000259" key="19">
    <source>
        <dbReference type="PROSITE" id="PS50146"/>
    </source>
</evidence>
<comment type="similarity">
    <text evidence="4 14">Belongs to the eukaryotic diacylglycerol kinase family.</text>
</comment>
<dbReference type="Pfam" id="PF00781">
    <property type="entry name" value="DAGK_cat"/>
    <property type="match status" value="1"/>
</dbReference>
<evidence type="ECO:0000313" key="20">
    <source>
        <dbReference type="EMBL" id="CAL8114052.1"/>
    </source>
</evidence>
<dbReference type="PROSITE" id="PS50003">
    <property type="entry name" value="PH_DOMAIN"/>
    <property type="match status" value="1"/>
</dbReference>
<dbReference type="InterPro" id="IPR000756">
    <property type="entry name" value="Diacylglycerol_kin_accessory"/>
</dbReference>
<comment type="caution">
    <text evidence="20">The sequence shown here is derived from an EMBL/GenBank/DDBJ whole genome shotgun (WGS) entry which is preliminary data.</text>
</comment>
<protein>
    <recommendedName>
        <fullName evidence="14">Diacylglycerol kinase</fullName>
        <shortName evidence="14">DAG kinase</shortName>
        <ecNumber evidence="14">2.7.1.107</ecNumber>
    </recommendedName>
</protein>
<keyword evidence="21" id="KW-1185">Reference proteome</keyword>
<proteinExistence type="inferred from homology"/>
<dbReference type="SMART" id="SM00233">
    <property type="entry name" value="PH"/>
    <property type="match status" value="1"/>
</dbReference>
<gene>
    <name evidence="20" type="ORF">ODALV1_LOCUS16292</name>
</gene>
<evidence type="ECO:0000256" key="8">
    <source>
        <dbReference type="ARBA" id="ARBA00022723"/>
    </source>
</evidence>
<keyword evidence="8" id="KW-0479">Metal-binding</keyword>
<dbReference type="InterPro" id="IPR017438">
    <property type="entry name" value="ATP-NAD_kinase_N"/>
</dbReference>
<feature type="region of interest" description="Disordered" evidence="15">
    <location>
        <begin position="691"/>
        <end position="731"/>
    </location>
</feature>
<dbReference type="InterPro" id="IPR046349">
    <property type="entry name" value="C1-like_sf"/>
</dbReference>
<feature type="compositionally biased region" description="Acidic residues" evidence="15">
    <location>
        <begin position="595"/>
        <end position="605"/>
    </location>
</feature>
<feature type="region of interest" description="Disordered" evidence="15">
    <location>
        <begin position="1235"/>
        <end position="1255"/>
    </location>
</feature>
<feature type="compositionally biased region" description="Acidic residues" evidence="15">
    <location>
        <begin position="825"/>
        <end position="836"/>
    </location>
</feature>
<evidence type="ECO:0000259" key="17">
    <source>
        <dbReference type="PROSITE" id="PS50081"/>
    </source>
</evidence>
<keyword evidence="13 14" id="KW-0067">ATP-binding</keyword>
<comment type="function">
    <text evidence="2">Phosphorylates diacylglycerol (DAG) to generate phosphatidic acid (PA).</text>
</comment>
<dbReference type="PROSITE" id="PS50105">
    <property type="entry name" value="SAM_DOMAIN"/>
    <property type="match status" value="1"/>
</dbReference>
<feature type="region of interest" description="Disordered" evidence="15">
    <location>
        <begin position="578"/>
        <end position="632"/>
    </location>
</feature>
<dbReference type="SMART" id="SM00046">
    <property type="entry name" value="DAGKc"/>
    <property type="match status" value="1"/>
</dbReference>
<feature type="region of interest" description="Disordered" evidence="15">
    <location>
        <begin position="31"/>
        <end position="77"/>
    </location>
</feature>
<dbReference type="CDD" id="cd20800">
    <property type="entry name" value="C1_DGK_typeII_rpt1"/>
    <property type="match status" value="1"/>
</dbReference>
<feature type="compositionally biased region" description="Polar residues" evidence="15">
    <location>
        <begin position="610"/>
        <end position="625"/>
    </location>
</feature>
<dbReference type="Pfam" id="PF00609">
    <property type="entry name" value="DAGK_acc"/>
    <property type="match status" value="1"/>
</dbReference>
<dbReference type="Gene3D" id="3.40.50.10330">
    <property type="entry name" value="Probable inorganic polyphosphate/atp-NAD kinase, domain 1"/>
    <property type="match status" value="1"/>
</dbReference>
<feature type="region of interest" description="Disordered" evidence="15">
    <location>
        <begin position="802"/>
        <end position="931"/>
    </location>
</feature>
<keyword evidence="5" id="KW-0963">Cytoplasm</keyword>
<dbReference type="PROSITE" id="PS50081">
    <property type="entry name" value="ZF_DAG_PE_2"/>
    <property type="match status" value="2"/>
</dbReference>
<dbReference type="InterPro" id="IPR001849">
    <property type="entry name" value="PH_domain"/>
</dbReference>
<dbReference type="SUPFAM" id="SSF111331">
    <property type="entry name" value="NAD kinase/diacylglycerol kinase-like"/>
    <property type="match status" value="2"/>
</dbReference>
<dbReference type="SUPFAM" id="SSF50729">
    <property type="entry name" value="PH domain-like"/>
    <property type="match status" value="1"/>
</dbReference>
<dbReference type="InterPro" id="IPR001206">
    <property type="entry name" value="Diacylglycerol_kinase_cat_dom"/>
</dbReference>
<dbReference type="CDD" id="cd13274">
    <property type="entry name" value="PH_DGK_type2"/>
    <property type="match status" value="1"/>
</dbReference>
<dbReference type="InterPro" id="IPR037607">
    <property type="entry name" value="DGK"/>
</dbReference>
<evidence type="ECO:0000256" key="11">
    <source>
        <dbReference type="ARBA" id="ARBA00022777"/>
    </source>
</evidence>
<evidence type="ECO:0000256" key="6">
    <source>
        <dbReference type="ARBA" id="ARBA00022553"/>
    </source>
</evidence>
<dbReference type="SUPFAM" id="SSF47769">
    <property type="entry name" value="SAM/Pointed domain"/>
    <property type="match status" value="1"/>
</dbReference>
<feature type="domain" description="SAM" evidence="18">
    <location>
        <begin position="1302"/>
        <end position="1365"/>
    </location>
</feature>
<evidence type="ECO:0000259" key="16">
    <source>
        <dbReference type="PROSITE" id="PS50003"/>
    </source>
</evidence>
<evidence type="ECO:0000256" key="15">
    <source>
        <dbReference type="SAM" id="MobiDB-lite"/>
    </source>
</evidence>
<dbReference type="InterPro" id="IPR013761">
    <property type="entry name" value="SAM/pointed_sf"/>
</dbReference>
<dbReference type="SMART" id="SM00109">
    <property type="entry name" value="C1"/>
    <property type="match status" value="2"/>
</dbReference>
<evidence type="ECO:0000259" key="18">
    <source>
        <dbReference type="PROSITE" id="PS50105"/>
    </source>
</evidence>
<keyword evidence="9" id="KW-0677">Repeat</keyword>
<evidence type="ECO:0000256" key="9">
    <source>
        <dbReference type="ARBA" id="ARBA00022737"/>
    </source>
</evidence>
<feature type="compositionally biased region" description="Polar residues" evidence="15">
    <location>
        <begin position="721"/>
        <end position="731"/>
    </location>
</feature>
<dbReference type="SMART" id="SM00454">
    <property type="entry name" value="SAM"/>
    <property type="match status" value="1"/>
</dbReference>
<dbReference type="Proteomes" id="UP001642540">
    <property type="component" value="Unassembled WGS sequence"/>
</dbReference>
<keyword evidence="6" id="KW-0597">Phosphoprotein</keyword>
<comment type="catalytic activity">
    <reaction evidence="1 14">
        <text>a 1,2-diacyl-sn-glycerol + ATP = a 1,2-diacyl-sn-glycero-3-phosphate + ADP + H(+)</text>
        <dbReference type="Rhea" id="RHEA:10272"/>
        <dbReference type="ChEBI" id="CHEBI:15378"/>
        <dbReference type="ChEBI" id="CHEBI:17815"/>
        <dbReference type="ChEBI" id="CHEBI:30616"/>
        <dbReference type="ChEBI" id="CHEBI:58608"/>
        <dbReference type="ChEBI" id="CHEBI:456216"/>
        <dbReference type="EC" id="2.7.1.107"/>
    </reaction>
</comment>
<dbReference type="EC" id="2.7.1.107" evidence="14"/>
<comment type="subcellular location">
    <subcellularLocation>
        <location evidence="3">Cytoplasm</location>
    </subcellularLocation>
</comment>
<feature type="domain" description="Phorbol-ester/DAG-type" evidence="17">
    <location>
        <begin position="194"/>
        <end position="244"/>
    </location>
</feature>
<feature type="domain" description="DAGKc" evidence="19">
    <location>
        <begin position="347"/>
        <end position="484"/>
    </location>
</feature>
<dbReference type="Pfam" id="PF00130">
    <property type="entry name" value="C1_1"/>
    <property type="match status" value="2"/>
</dbReference>
<dbReference type="Gene3D" id="2.30.29.30">
    <property type="entry name" value="Pleckstrin-homology domain (PH domain)/Phosphotyrosine-binding domain (PTB)"/>
    <property type="match status" value="1"/>
</dbReference>
<evidence type="ECO:0000256" key="12">
    <source>
        <dbReference type="ARBA" id="ARBA00022833"/>
    </source>
</evidence>
<sequence length="1389" mass="153689">MLGVNTKQEGKHYSKNEAEMTTLLSNEIELEKVEKSPNPVNTSISEKQQEAGVDESTDSENDPAAGHHSTFRRKLSTNKQIKTTESIKEGYLMKQTSSFQRWHRRYFRVKEKKLFYAKDDKAQIFDEIDLSDLTIAESSSKTFKHCFQVITPDRVLILAADSRPAMEEWIHAIRTASNASFYETGDHSHLLSGAHVWYATSHARPTYCNICREQLCGVTSHGLSCEICKFKAHKKCASKAHNNCKWTTLASMGKDIIEELDGTLSLPHQWLEGNLPVSAKCDACEKTCGSVLRLQDFRCLWCRTMVHQACKTQIGSKCPLGKISVVPPTALHTIGSDDAWEASRPLQGCSPLLVFVNSKSGDHQGLKFLRRFKQLLNPAQVFDLMNGGPRLGLQLFRHFEPFRILVCGGDGSVGWVMSEIDKLDMHRQCQVGVLPLGTGNDLARVLGWGASCDDDTNLSHLLEKYETATTKMLDRWSIMTFERGVLLKPASCSSVGLRSLGQQKPQIAHYEDSVVSHLQNILQSDQHQAVISSAKVLCETVRDMIGKLGTSAADSEINEKCATLSQKLDSLLQTLQEETEGMGESTETEPTSPPQEEEEEEEQVDPDSTIGETTQELQSLTSGPSSRYAGRKVTKFRQREALMSRANSLKKAVRQIIEHAEKTLDEQNAASNSHKIVVVRPMSLTVEPTQLSVTKDIISPDSQTESTRSDKEAQDEGEENFPTNNRIDANPTSAAVEPTLQAHSYSNQCASSSISPIDPNVTLPVPSEFADQARKLSNASTNASTISAEELEDEVADLDRNDIPLIDGSDNSDDNIPVVIGQEEKTDDVENEDINEGDLKVSFPKIEVESPSSSARTPKESDDSVIEADNDTSIGQDDSCASNTNDLSGASANIATAPEKGTGESTLLAVPGSKAFPRGASPRASRRISMGSLLKPLEVEIPTSPKSGKGESDCFSYSSAANSPFSSSAHSSPNKSSSHQHSKRKTLPIVNPLVSHPAWPAVASGGLVSKVLLANADTICAVASPLMDPEIDPDDLMLGFEEKCVMNNYFGIGIDAKITLDFHLKREEHPEKCRSRTRNFMWYGVLGGKEFLQKSCKNLEQRVQLECDGKRLPLPSLQGIVILNIQSFMGGTNFWGGTKEDDYFLAPSFDDRILEVVAVFDTMQMAASRLINLQHHRIAQCHQVKITMLGEEPIPVQVDGEAWLQPPGVIRIVHRNRMQMLYRNRALETSLKAWEEKQKHSMSPSGTEHEELDRKRHSKGIFKLKFRKEKRGDEVDGAAGEMVSDAFSEDCGSSDGKSVDKWTSIEVGEWLEHLQLSEYKVSFLRHDIRGAELLSLQRRDLRELGVTKVGHVKRILRGIEILKRDTEYMVNTSSEGASQKMPFGESSHT</sequence>
<feature type="compositionally biased region" description="Polar residues" evidence="15">
    <location>
        <begin position="871"/>
        <end position="894"/>
    </location>
</feature>
<dbReference type="Pfam" id="PF00169">
    <property type="entry name" value="PH"/>
    <property type="match status" value="1"/>
</dbReference>
<evidence type="ECO:0000256" key="2">
    <source>
        <dbReference type="ARBA" id="ARBA00002064"/>
    </source>
</evidence>
<evidence type="ECO:0000256" key="13">
    <source>
        <dbReference type="ARBA" id="ARBA00022840"/>
    </source>
</evidence>
<dbReference type="PANTHER" id="PTHR11255">
    <property type="entry name" value="DIACYLGLYCEROL KINASE"/>
    <property type="match status" value="1"/>
</dbReference>
<dbReference type="InterPro" id="IPR016064">
    <property type="entry name" value="NAD/diacylglycerol_kinase_sf"/>
</dbReference>
<dbReference type="PANTHER" id="PTHR11255:SF109">
    <property type="entry name" value="DIACYLGLYCEROL KINASE ETA"/>
    <property type="match status" value="1"/>
</dbReference>
<evidence type="ECO:0000256" key="7">
    <source>
        <dbReference type="ARBA" id="ARBA00022679"/>
    </source>
</evidence>
<evidence type="ECO:0000313" key="21">
    <source>
        <dbReference type="Proteomes" id="UP001642540"/>
    </source>
</evidence>
<reference evidence="20 21" key="1">
    <citation type="submission" date="2024-08" db="EMBL/GenBank/DDBJ databases">
        <authorList>
            <person name="Cucini C."/>
            <person name="Frati F."/>
        </authorList>
    </citation>
    <scope>NUCLEOTIDE SEQUENCE [LARGE SCALE GENOMIC DNA]</scope>
</reference>
<dbReference type="Gene3D" id="1.10.150.50">
    <property type="entry name" value="Transcription Factor, Ets-1"/>
    <property type="match status" value="1"/>
</dbReference>
<name>A0ABP1R256_9HEXA</name>
<evidence type="ECO:0000256" key="14">
    <source>
        <dbReference type="RuleBase" id="RU361128"/>
    </source>
</evidence>
<organism evidence="20 21">
    <name type="scientific">Orchesella dallaii</name>
    <dbReference type="NCBI Taxonomy" id="48710"/>
    <lineage>
        <taxon>Eukaryota</taxon>
        <taxon>Metazoa</taxon>
        <taxon>Ecdysozoa</taxon>
        <taxon>Arthropoda</taxon>
        <taxon>Hexapoda</taxon>
        <taxon>Collembola</taxon>
        <taxon>Entomobryomorpha</taxon>
        <taxon>Entomobryoidea</taxon>
        <taxon>Orchesellidae</taxon>
        <taxon>Orchesellinae</taxon>
        <taxon>Orchesella</taxon>
    </lineage>
</organism>
<keyword evidence="12" id="KW-0862">Zinc</keyword>
<dbReference type="SUPFAM" id="SSF57889">
    <property type="entry name" value="Cysteine-rich domain"/>
    <property type="match status" value="2"/>
</dbReference>
<dbReference type="Pfam" id="PF00536">
    <property type="entry name" value="SAM_1"/>
    <property type="match status" value="1"/>
</dbReference>
<keyword evidence="11 14" id="KW-0418">Kinase</keyword>
<dbReference type="SMART" id="SM00045">
    <property type="entry name" value="DAGKa"/>
    <property type="match status" value="1"/>
</dbReference>
<evidence type="ECO:0000256" key="5">
    <source>
        <dbReference type="ARBA" id="ARBA00022490"/>
    </source>
</evidence>
<keyword evidence="7 14" id="KW-0808">Transferase</keyword>